<feature type="compositionally biased region" description="Acidic residues" evidence="1">
    <location>
        <begin position="398"/>
        <end position="410"/>
    </location>
</feature>
<dbReference type="AlphaFoldDB" id="A0A0A1XQG8"/>
<evidence type="ECO:0008006" key="3">
    <source>
        <dbReference type="Google" id="ProtNLM"/>
    </source>
</evidence>
<protein>
    <recommendedName>
        <fullName evidence="3">DNA polymerase delta subunit 3</fullName>
    </recommendedName>
</protein>
<evidence type="ECO:0000313" key="2">
    <source>
        <dbReference type="EMBL" id="JAD13130.1"/>
    </source>
</evidence>
<dbReference type="EMBL" id="GBXI01001162">
    <property type="protein sequence ID" value="JAD13130.1"/>
    <property type="molecule type" value="Transcribed_RNA"/>
</dbReference>
<evidence type="ECO:0000256" key="1">
    <source>
        <dbReference type="SAM" id="MobiDB-lite"/>
    </source>
</evidence>
<feature type="compositionally biased region" description="Basic and acidic residues" evidence="1">
    <location>
        <begin position="185"/>
        <end position="198"/>
    </location>
</feature>
<reference evidence="2" key="1">
    <citation type="submission" date="2014-11" db="EMBL/GenBank/DDBJ databases">
        <authorList>
            <person name="Geib S."/>
        </authorList>
    </citation>
    <scope>NUCLEOTIDE SEQUENCE</scope>
</reference>
<feature type="compositionally biased region" description="Low complexity" evidence="1">
    <location>
        <begin position="168"/>
        <end position="184"/>
    </location>
</feature>
<proteinExistence type="predicted"/>
<dbReference type="GO" id="GO:0043625">
    <property type="term" value="C:delta DNA polymerase complex"/>
    <property type="evidence" value="ECO:0007669"/>
    <property type="project" value="InterPro"/>
</dbReference>
<dbReference type="InterPro" id="IPR019038">
    <property type="entry name" value="POLD3"/>
</dbReference>
<sequence>MCAAKLEEALKDCIINFDTRVLLTDLINEYHMPIEEISSTLTKYLKQQEKEGTKYEKRFVIHGIEKEDATKEVFTIVKGETKLKEWLSKLKDAESSLYSVEIAGGAKAPAEDLKPVTWCAIKIENLQTRVSGAKQFNGDVTKSNASASLKLESKSDVKQSKGLASAFTKTKPSNTTDSTTSTNAKNKDAGTSKPKAETKPSSSNNTSKPKAVAAEKTSPQAKVKSEIDAGKKTSPKTNEQKKLSPKDKKTSPKTNEQKKLSPKDKKAAAAASGQKGIGNFFVPKGKNAAETTSKAATGVIRQKSPQKLNDFFKKQTDTKEALKNEEKKANTSAQLFDDDDEDEEKEDNMAVDDEAEPVEVHVESSDEEEEINKLRRKVIEAEREEAATSSRKRLRIEDSDDEDNEVEQVDEQPQAKQGKLDEAVVTEIEDTPLKSETYLDDDGFVITIKSKTRAKPATTAAAARQKTPKKSSPKESKSKPTPTPAAKTKQGNIMNFFKKK</sequence>
<gene>
    <name evidence="2" type="ORF">g.9137</name>
</gene>
<dbReference type="GO" id="GO:0006297">
    <property type="term" value="P:nucleotide-excision repair, DNA gap filling"/>
    <property type="evidence" value="ECO:0007669"/>
    <property type="project" value="TreeGrafter"/>
</dbReference>
<feature type="compositionally biased region" description="Basic and acidic residues" evidence="1">
    <location>
        <begin position="238"/>
        <end position="267"/>
    </location>
</feature>
<dbReference type="GO" id="GO:1904161">
    <property type="term" value="P:DNA synthesis involved in UV-damage excision repair"/>
    <property type="evidence" value="ECO:0007669"/>
    <property type="project" value="TreeGrafter"/>
</dbReference>
<name>A0A0A1XQG8_ZEUCU</name>
<organism evidence="2">
    <name type="scientific">Zeugodacus cucurbitae</name>
    <name type="common">Melon fruit fly</name>
    <name type="synonym">Bactrocera cucurbitae</name>
    <dbReference type="NCBI Taxonomy" id="28588"/>
    <lineage>
        <taxon>Eukaryota</taxon>
        <taxon>Metazoa</taxon>
        <taxon>Ecdysozoa</taxon>
        <taxon>Arthropoda</taxon>
        <taxon>Hexapoda</taxon>
        <taxon>Insecta</taxon>
        <taxon>Pterygota</taxon>
        <taxon>Neoptera</taxon>
        <taxon>Endopterygota</taxon>
        <taxon>Diptera</taxon>
        <taxon>Brachycera</taxon>
        <taxon>Muscomorpha</taxon>
        <taxon>Tephritoidea</taxon>
        <taxon>Tephritidae</taxon>
        <taxon>Zeugodacus</taxon>
        <taxon>Zeugodacus</taxon>
    </lineage>
</organism>
<feature type="compositionally biased region" description="Low complexity" evidence="1">
    <location>
        <begin position="199"/>
        <end position="210"/>
    </location>
</feature>
<feature type="compositionally biased region" description="Basic and acidic residues" evidence="1">
    <location>
        <begin position="371"/>
        <end position="386"/>
    </location>
</feature>
<reference evidence="2" key="2">
    <citation type="journal article" date="2015" name="Gigascience">
        <title>Reconstructing a comprehensive transcriptome assembly of a white-pupal translocated strain of the pest fruit fly Bactrocera cucurbitae.</title>
        <authorList>
            <person name="Sim S.B."/>
            <person name="Calla B."/>
            <person name="Hall B."/>
            <person name="DeRego T."/>
            <person name="Geib S.M."/>
        </authorList>
    </citation>
    <scope>NUCLEOTIDE SEQUENCE</scope>
</reference>
<dbReference type="GO" id="GO:0003887">
    <property type="term" value="F:DNA-directed DNA polymerase activity"/>
    <property type="evidence" value="ECO:0007669"/>
    <property type="project" value="TreeGrafter"/>
</dbReference>
<dbReference type="GO" id="GO:0006271">
    <property type="term" value="P:DNA strand elongation involved in DNA replication"/>
    <property type="evidence" value="ECO:0007669"/>
    <property type="project" value="TreeGrafter"/>
</dbReference>
<feature type="compositionally biased region" description="Basic and acidic residues" evidence="1">
    <location>
        <begin position="310"/>
        <end position="329"/>
    </location>
</feature>
<dbReference type="PANTHER" id="PTHR17598">
    <property type="entry name" value="DNA POLYMERASE DELTA SUBUNIT 3"/>
    <property type="match status" value="1"/>
</dbReference>
<feature type="compositionally biased region" description="Low complexity" evidence="1">
    <location>
        <begin position="455"/>
        <end position="465"/>
    </location>
</feature>
<feature type="region of interest" description="Disordered" evidence="1">
    <location>
        <begin position="151"/>
        <end position="500"/>
    </location>
</feature>
<feature type="compositionally biased region" description="Acidic residues" evidence="1">
    <location>
        <begin position="336"/>
        <end position="357"/>
    </location>
</feature>
<dbReference type="PANTHER" id="PTHR17598:SF13">
    <property type="entry name" value="DNA POLYMERASE DELTA SUBUNIT 3"/>
    <property type="match status" value="1"/>
</dbReference>
<accession>A0A0A1XQG8</accession>